<evidence type="ECO:0000256" key="3">
    <source>
        <dbReference type="ARBA" id="ARBA00022985"/>
    </source>
</evidence>
<keyword evidence="2 4" id="KW-0548">Nucleotidyltransferase</keyword>
<dbReference type="InterPro" id="IPR003329">
    <property type="entry name" value="Cytidylyl_trans"/>
</dbReference>
<dbReference type="RefSeq" id="WP_341367693.1">
    <property type="nucleotide sequence ID" value="NZ_CP150951.2"/>
</dbReference>
<dbReference type="EC" id="2.7.7.38" evidence="4"/>
<dbReference type="NCBIfam" id="TIGR00466">
    <property type="entry name" value="kdsB"/>
    <property type="match status" value="1"/>
</dbReference>
<gene>
    <name evidence="4" type="primary">kdsB</name>
    <name evidence="4" type="ORF">AABB29_02710</name>
</gene>
<reference evidence="5" key="1">
    <citation type="submission" date="2024-04" db="EMBL/GenBank/DDBJ databases">
        <title>Phylogenomic analyses of a clade within the roseobacter group suggest taxonomic reassignments of species of the genera Aestuariivita, Citreicella, Loktanella, Nautella, Pelagibaca, Ruegeria, Thalassobius, Thiobacimonas and Tropicibacter, and the proposal o.</title>
        <authorList>
            <person name="Jeon C.O."/>
        </authorList>
    </citation>
    <scope>NUCLEOTIDE SEQUENCE [LARGE SCALE GENOMIC DNA]</scope>
    <source>
        <strain evidence="5">BS5-3</strain>
    </source>
</reference>
<protein>
    <submittedName>
        <fullName evidence="4">3-deoxy-manno-octulosonate cytidylyltransferase</fullName>
        <ecNumber evidence="4">2.7.7.38</ecNumber>
    </submittedName>
</protein>
<dbReference type="Pfam" id="PF02348">
    <property type="entry name" value="CTP_transf_3"/>
    <property type="match status" value="1"/>
</dbReference>
<proteinExistence type="predicted"/>
<keyword evidence="3" id="KW-0448">Lipopolysaccharide biosynthesis</keyword>
<dbReference type="Gene3D" id="3.90.550.10">
    <property type="entry name" value="Spore Coat Polysaccharide Biosynthesis Protein SpsA, Chain A"/>
    <property type="match status" value="1"/>
</dbReference>
<dbReference type="NCBIfam" id="NF003952">
    <property type="entry name" value="PRK05450.1-5"/>
    <property type="match status" value="1"/>
</dbReference>
<dbReference type="CDD" id="cd02517">
    <property type="entry name" value="CMP-KDO-Synthetase"/>
    <property type="match status" value="1"/>
</dbReference>
<evidence type="ECO:0000256" key="1">
    <source>
        <dbReference type="ARBA" id="ARBA00022679"/>
    </source>
</evidence>
<organism evidence="4 5">
    <name type="scientific">Yoonia phaeophyticola</name>
    <dbReference type="NCBI Taxonomy" id="3137369"/>
    <lineage>
        <taxon>Bacteria</taxon>
        <taxon>Pseudomonadati</taxon>
        <taxon>Pseudomonadota</taxon>
        <taxon>Alphaproteobacteria</taxon>
        <taxon>Rhodobacterales</taxon>
        <taxon>Paracoccaceae</taxon>
        <taxon>Yoonia</taxon>
    </lineage>
</organism>
<accession>A0ABZ2V5U7</accession>
<evidence type="ECO:0000313" key="5">
    <source>
        <dbReference type="Proteomes" id="UP001440612"/>
    </source>
</evidence>
<dbReference type="PANTHER" id="PTHR42866:SF2">
    <property type="entry name" value="3-DEOXY-MANNO-OCTULOSONATE CYTIDYLYLTRANSFERASE, MITOCHONDRIAL"/>
    <property type="match status" value="1"/>
</dbReference>
<keyword evidence="5" id="KW-1185">Reference proteome</keyword>
<dbReference type="NCBIfam" id="NF003950">
    <property type="entry name" value="PRK05450.1-3"/>
    <property type="match status" value="1"/>
</dbReference>
<dbReference type="Proteomes" id="UP001440612">
    <property type="component" value="Chromosome"/>
</dbReference>
<dbReference type="InterPro" id="IPR004528">
    <property type="entry name" value="KdsB"/>
</dbReference>
<evidence type="ECO:0000313" key="4">
    <source>
        <dbReference type="EMBL" id="WZC49583.1"/>
    </source>
</evidence>
<evidence type="ECO:0000256" key="2">
    <source>
        <dbReference type="ARBA" id="ARBA00022695"/>
    </source>
</evidence>
<dbReference type="SUPFAM" id="SSF53448">
    <property type="entry name" value="Nucleotide-diphospho-sugar transferases"/>
    <property type="match status" value="1"/>
</dbReference>
<dbReference type="EMBL" id="CP150951">
    <property type="protein sequence ID" value="WZC49583.1"/>
    <property type="molecule type" value="Genomic_DNA"/>
</dbReference>
<dbReference type="PANTHER" id="PTHR42866">
    <property type="entry name" value="3-DEOXY-MANNO-OCTULOSONATE CYTIDYLYLTRANSFERASE"/>
    <property type="match status" value="1"/>
</dbReference>
<keyword evidence="1 4" id="KW-0808">Transferase</keyword>
<name>A0ABZ2V5U7_9RHOB</name>
<dbReference type="GO" id="GO:0008690">
    <property type="term" value="F:3-deoxy-manno-octulosonate cytidylyltransferase activity"/>
    <property type="evidence" value="ECO:0007669"/>
    <property type="project" value="UniProtKB-EC"/>
</dbReference>
<sequence>MSVLIVIPSRYASSRYPGKPLAQLRGSTGEAKSLIQRSWEAAMQVDGADKVVVATDDTRIADAAEAFGAKVVMTATTCQNGTERCAEALAHVAGDYDIVVNLQGDAPLTPAWFIEDLVDGLKANPNADVATPVLNTSGAMLDDLLQDRREGRVGGTTAVFGTDNNALYFSKEVIPFTGQEYAPDAATPVFHHVGVYAYRPSALRAYMGWSMGPLEALEGLEQLRFLERGVQMLCVEVEAKGRQFWELNNPEDVPRIEQMLKDMGHP</sequence>
<dbReference type="InterPro" id="IPR029044">
    <property type="entry name" value="Nucleotide-diphossugar_trans"/>
</dbReference>